<keyword evidence="4" id="KW-1185">Reference proteome</keyword>
<keyword evidence="2" id="KW-0472">Membrane</keyword>
<organism evidence="3 4">
    <name type="scientific">Datura stramonium</name>
    <name type="common">Jimsonweed</name>
    <name type="synonym">Common thornapple</name>
    <dbReference type="NCBI Taxonomy" id="4076"/>
    <lineage>
        <taxon>Eukaryota</taxon>
        <taxon>Viridiplantae</taxon>
        <taxon>Streptophyta</taxon>
        <taxon>Embryophyta</taxon>
        <taxon>Tracheophyta</taxon>
        <taxon>Spermatophyta</taxon>
        <taxon>Magnoliopsida</taxon>
        <taxon>eudicotyledons</taxon>
        <taxon>Gunneridae</taxon>
        <taxon>Pentapetalae</taxon>
        <taxon>asterids</taxon>
        <taxon>lamiids</taxon>
        <taxon>Solanales</taxon>
        <taxon>Solanaceae</taxon>
        <taxon>Solanoideae</taxon>
        <taxon>Datureae</taxon>
        <taxon>Datura</taxon>
    </lineage>
</organism>
<name>A0ABS8V5E3_DATST</name>
<protein>
    <submittedName>
        <fullName evidence="3">Uncharacterized protein</fullName>
    </submittedName>
</protein>
<feature type="transmembrane region" description="Helical" evidence="2">
    <location>
        <begin position="123"/>
        <end position="147"/>
    </location>
</feature>
<reference evidence="3 4" key="1">
    <citation type="journal article" date="2021" name="BMC Genomics">
        <title>Datura genome reveals duplications of psychoactive alkaloid biosynthetic genes and high mutation rate following tissue culture.</title>
        <authorList>
            <person name="Rajewski A."/>
            <person name="Carter-House D."/>
            <person name="Stajich J."/>
            <person name="Litt A."/>
        </authorList>
    </citation>
    <scope>NUCLEOTIDE SEQUENCE [LARGE SCALE GENOMIC DNA]</scope>
    <source>
        <strain evidence="3">AR-01</strain>
    </source>
</reference>
<evidence type="ECO:0000256" key="1">
    <source>
        <dbReference type="SAM" id="MobiDB-lite"/>
    </source>
</evidence>
<evidence type="ECO:0000256" key="2">
    <source>
        <dbReference type="SAM" id="Phobius"/>
    </source>
</evidence>
<accession>A0ABS8V5E3</accession>
<gene>
    <name evidence="3" type="ORF">HAX54_027962</name>
</gene>
<keyword evidence="2" id="KW-1133">Transmembrane helix</keyword>
<dbReference type="Proteomes" id="UP000823775">
    <property type="component" value="Unassembled WGS sequence"/>
</dbReference>
<proteinExistence type="predicted"/>
<comment type="caution">
    <text evidence="3">The sequence shown here is derived from an EMBL/GenBank/DDBJ whole genome shotgun (WGS) entry which is preliminary data.</text>
</comment>
<feature type="region of interest" description="Disordered" evidence="1">
    <location>
        <begin position="1"/>
        <end position="33"/>
    </location>
</feature>
<evidence type="ECO:0000313" key="4">
    <source>
        <dbReference type="Proteomes" id="UP000823775"/>
    </source>
</evidence>
<keyword evidence="2" id="KW-0812">Transmembrane</keyword>
<sequence length="150" mass="17200">MGPTSPPENIIPEEEAADSAARRREEEQQSPRILRSEAFPASPIAVAEVAVQVFDEKAERVLSVCGERYNGKWRSTGCVPATLTIGDLFRRSGDGPFVQYFSQSLWHLIESMQHHRQDLNQNVFLVNIYIFFFSLFKYFSILIYLSYVSF</sequence>
<dbReference type="EMBL" id="JACEIK010003417">
    <property type="protein sequence ID" value="MCD9641647.1"/>
    <property type="molecule type" value="Genomic_DNA"/>
</dbReference>
<evidence type="ECO:0000313" key="3">
    <source>
        <dbReference type="EMBL" id="MCD9641647.1"/>
    </source>
</evidence>
<feature type="compositionally biased region" description="Basic and acidic residues" evidence="1">
    <location>
        <begin position="20"/>
        <end position="29"/>
    </location>
</feature>